<comment type="similarity">
    <text evidence="1">Belongs to the LysR transcriptional regulatory family.</text>
</comment>
<dbReference type="InterPro" id="IPR000847">
    <property type="entry name" value="LysR_HTH_N"/>
</dbReference>
<dbReference type="GO" id="GO:0005829">
    <property type="term" value="C:cytosol"/>
    <property type="evidence" value="ECO:0007669"/>
    <property type="project" value="TreeGrafter"/>
</dbReference>
<sequence length="291" mass="32329">MQTFVMVAETGSFRLAAAKLHKSHSAISSQIRQLEEQMDVRLFDRTTRSVQLTPEGKLLRESANRAVYEMQMGMRLIKEAADKRRGQVSIASSSSLASSFLPPILTKFVYEFPDISVTVRELTSADLFKAMENKEVDFAIGPIVDNVTLNFEVILVEHLNAIIPKPLWHTDRESITLSELAAMPVLLSTSATAMRHLVDSVVQSHHLILNNQYQFMQAQTLIAMAEAGLGVAILPQSSIQGHLCRNAGIYKITEPEIWRKMGIITRREGFLSPAASSFAEMIKGSSEVGNR</sequence>
<dbReference type="Gene3D" id="3.40.190.290">
    <property type="match status" value="1"/>
</dbReference>
<dbReference type="InterPro" id="IPR036390">
    <property type="entry name" value="WH_DNA-bd_sf"/>
</dbReference>
<proteinExistence type="inferred from homology"/>
<dbReference type="SUPFAM" id="SSF53850">
    <property type="entry name" value="Periplasmic binding protein-like II"/>
    <property type="match status" value="1"/>
</dbReference>
<reference evidence="7" key="1">
    <citation type="submission" date="2018-07" db="EMBL/GenBank/DDBJ databases">
        <authorList>
            <person name="Liu B.-T."/>
            <person name="Du Z."/>
        </authorList>
    </citation>
    <scope>NUCLEOTIDE SEQUENCE [LARGE SCALE GENOMIC DNA]</scope>
    <source>
        <strain evidence="7">XYN52</strain>
    </source>
</reference>
<name>A0A369W161_9HYPH</name>
<dbReference type="Pfam" id="PF00126">
    <property type="entry name" value="HTH_1"/>
    <property type="match status" value="1"/>
</dbReference>
<comment type="caution">
    <text evidence="6">The sequence shown here is derived from an EMBL/GenBank/DDBJ whole genome shotgun (WGS) entry which is preliminary data.</text>
</comment>
<evidence type="ECO:0000256" key="2">
    <source>
        <dbReference type="ARBA" id="ARBA00023015"/>
    </source>
</evidence>
<dbReference type="PROSITE" id="PS50931">
    <property type="entry name" value="HTH_LYSR"/>
    <property type="match status" value="1"/>
</dbReference>
<feature type="domain" description="HTH lysR-type" evidence="5">
    <location>
        <begin position="1"/>
        <end position="53"/>
    </location>
</feature>
<dbReference type="Gene3D" id="1.10.10.10">
    <property type="entry name" value="Winged helix-like DNA-binding domain superfamily/Winged helix DNA-binding domain"/>
    <property type="match status" value="1"/>
</dbReference>
<dbReference type="InterPro" id="IPR036388">
    <property type="entry name" value="WH-like_DNA-bd_sf"/>
</dbReference>
<dbReference type="EMBL" id="QQNH01000048">
    <property type="protein sequence ID" value="RDE07625.1"/>
    <property type="molecule type" value="Genomic_DNA"/>
</dbReference>
<evidence type="ECO:0000259" key="5">
    <source>
        <dbReference type="PROSITE" id="PS50931"/>
    </source>
</evidence>
<dbReference type="Proteomes" id="UP000253759">
    <property type="component" value="Unassembled WGS sequence"/>
</dbReference>
<organism evidence="6 7">
    <name type="scientific">Pelagibacterium lacus</name>
    <dbReference type="NCBI Taxonomy" id="2282655"/>
    <lineage>
        <taxon>Bacteria</taxon>
        <taxon>Pseudomonadati</taxon>
        <taxon>Pseudomonadota</taxon>
        <taxon>Alphaproteobacteria</taxon>
        <taxon>Hyphomicrobiales</taxon>
        <taxon>Devosiaceae</taxon>
        <taxon>Pelagibacterium</taxon>
    </lineage>
</organism>
<evidence type="ECO:0000256" key="4">
    <source>
        <dbReference type="ARBA" id="ARBA00023163"/>
    </source>
</evidence>
<protein>
    <submittedName>
        <fullName evidence="6">LysR family transcriptional regulator</fullName>
    </submittedName>
</protein>
<dbReference type="SUPFAM" id="SSF46785">
    <property type="entry name" value="Winged helix' DNA-binding domain"/>
    <property type="match status" value="1"/>
</dbReference>
<dbReference type="PANTHER" id="PTHR30419">
    <property type="entry name" value="HTH-TYPE TRANSCRIPTIONAL REGULATOR YBHD"/>
    <property type="match status" value="1"/>
</dbReference>
<dbReference type="AlphaFoldDB" id="A0A369W161"/>
<dbReference type="FunFam" id="1.10.10.10:FF:000001">
    <property type="entry name" value="LysR family transcriptional regulator"/>
    <property type="match status" value="1"/>
</dbReference>
<evidence type="ECO:0000313" key="6">
    <source>
        <dbReference type="EMBL" id="RDE07625.1"/>
    </source>
</evidence>
<dbReference type="InterPro" id="IPR005119">
    <property type="entry name" value="LysR_subst-bd"/>
</dbReference>
<accession>A0A369W161</accession>
<keyword evidence="3" id="KW-0238">DNA-binding</keyword>
<dbReference type="GO" id="GO:0003700">
    <property type="term" value="F:DNA-binding transcription factor activity"/>
    <property type="evidence" value="ECO:0007669"/>
    <property type="project" value="InterPro"/>
</dbReference>
<keyword evidence="7" id="KW-1185">Reference proteome</keyword>
<evidence type="ECO:0000313" key="7">
    <source>
        <dbReference type="Proteomes" id="UP000253759"/>
    </source>
</evidence>
<evidence type="ECO:0000256" key="3">
    <source>
        <dbReference type="ARBA" id="ARBA00023125"/>
    </source>
</evidence>
<keyword evidence="2" id="KW-0805">Transcription regulation</keyword>
<dbReference type="PANTHER" id="PTHR30419:SF8">
    <property type="entry name" value="NITROGEN ASSIMILATION TRANSCRIPTIONAL ACTIVATOR-RELATED"/>
    <property type="match status" value="1"/>
</dbReference>
<gene>
    <name evidence="6" type="ORF">DVH29_15755</name>
</gene>
<dbReference type="PRINTS" id="PR00039">
    <property type="entry name" value="HTHLYSR"/>
</dbReference>
<evidence type="ECO:0000256" key="1">
    <source>
        <dbReference type="ARBA" id="ARBA00009437"/>
    </source>
</evidence>
<keyword evidence="4" id="KW-0804">Transcription</keyword>
<dbReference type="GO" id="GO:0003677">
    <property type="term" value="F:DNA binding"/>
    <property type="evidence" value="ECO:0007669"/>
    <property type="project" value="UniProtKB-KW"/>
</dbReference>
<dbReference type="Pfam" id="PF03466">
    <property type="entry name" value="LysR_substrate"/>
    <property type="match status" value="1"/>
</dbReference>
<dbReference type="InterPro" id="IPR050950">
    <property type="entry name" value="HTH-type_LysR_regulators"/>
</dbReference>